<evidence type="ECO:0000259" key="4">
    <source>
        <dbReference type="PROSITE" id="PS51118"/>
    </source>
</evidence>
<evidence type="ECO:0000256" key="1">
    <source>
        <dbReference type="ARBA" id="ARBA00023015"/>
    </source>
</evidence>
<dbReference type="GO" id="GO:0003677">
    <property type="term" value="F:DNA binding"/>
    <property type="evidence" value="ECO:0007669"/>
    <property type="project" value="UniProtKB-KW"/>
</dbReference>
<dbReference type="InterPro" id="IPR002577">
    <property type="entry name" value="HTH_HxlR"/>
</dbReference>
<protein>
    <submittedName>
        <fullName evidence="5">DNA-binding HxlR family transcriptional regulator</fullName>
    </submittedName>
</protein>
<dbReference type="Gene3D" id="1.10.10.10">
    <property type="entry name" value="Winged helix-like DNA-binding domain superfamily/Winged helix DNA-binding domain"/>
    <property type="match status" value="1"/>
</dbReference>
<evidence type="ECO:0000313" key="6">
    <source>
        <dbReference type="Proteomes" id="UP000520767"/>
    </source>
</evidence>
<dbReference type="PANTHER" id="PTHR33204:SF37">
    <property type="entry name" value="HTH-TYPE TRANSCRIPTIONAL REGULATOR YODB"/>
    <property type="match status" value="1"/>
</dbReference>
<comment type="caution">
    <text evidence="5">The sequence shown here is derived from an EMBL/GenBank/DDBJ whole genome shotgun (WGS) entry which is preliminary data.</text>
</comment>
<dbReference type="EMBL" id="JACHJQ010000003">
    <property type="protein sequence ID" value="MBB4906759.1"/>
    <property type="molecule type" value="Genomic_DNA"/>
</dbReference>
<dbReference type="InterPro" id="IPR036390">
    <property type="entry name" value="WH_DNA-bd_sf"/>
</dbReference>
<evidence type="ECO:0000256" key="2">
    <source>
        <dbReference type="ARBA" id="ARBA00023125"/>
    </source>
</evidence>
<dbReference type="Pfam" id="PF01638">
    <property type="entry name" value="HxlR"/>
    <property type="match status" value="1"/>
</dbReference>
<keyword evidence="3" id="KW-0804">Transcription</keyword>
<dbReference type="PANTHER" id="PTHR33204">
    <property type="entry name" value="TRANSCRIPTIONAL REGULATOR, MARR FAMILY"/>
    <property type="match status" value="1"/>
</dbReference>
<evidence type="ECO:0000256" key="3">
    <source>
        <dbReference type="ARBA" id="ARBA00023163"/>
    </source>
</evidence>
<accession>A0A7W7Q4G1</accession>
<dbReference type="AlphaFoldDB" id="A0A7W7Q4G1"/>
<dbReference type="RefSeq" id="WP_184810923.1">
    <property type="nucleotide sequence ID" value="NZ_JACHJQ010000003.1"/>
</dbReference>
<feature type="domain" description="HTH hxlR-type" evidence="4">
    <location>
        <begin position="13"/>
        <end position="111"/>
    </location>
</feature>
<dbReference type="PROSITE" id="PS51118">
    <property type="entry name" value="HTH_HXLR"/>
    <property type="match status" value="1"/>
</dbReference>
<sequence length="120" mass="13528">MDELVFDVFARNCTSRETMEHATGRWGTLALVALLDGTTRFNALRRRVDGISEKMLSQTLQALERDGLVLREARPTIPPHVEYSLTGLGTDVAKQLHTLVELLESRMPEVMTAREAYDAR</sequence>
<dbReference type="Proteomes" id="UP000520767">
    <property type="component" value="Unassembled WGS sequence"/>
</dbReference>
<organism evidence="5 6">
    <name type="scientific">Actinophytocola algeriensis</name>
    <dbReference type="NCBI Taxonomy" id="1768010"/>
    <lineage>
        <taxon>Bacteria</taxon>
        <taxon>Bacillati</taxon>
        <taxon>Actinomycetota</taxon>
        <taxon>Actinomycetes</taxon>
        <taxon>Pseudonocardiales</taxon>
        <taxon>Pseudonocardiaceae</taxon>
    </lineage>
</organism>
<dbReference type="SUPFAM" id="SSF46785">
    <property type="entry name" value="Winged helix' DNA-binding domain"/>
    <property type="match status" value="1"/>
</dbReference>
<keyword evidence="6" id="KW-1185">Reference proteome</keyword>
<reference evidence="5 6" key="1">
    <citation type="submission" date="2020-08" db="EMBL/GenBank/DDBJ databases">
        <title>Genomic Encyclopedia of Type Strains, Phase III (KMG-III): the genomes of soil and plant-associated and newly described type strains.</title>
        <authorList>
            <person name="Whitman W."/>
        </authorList>
    </citation>
    <scope>NUCLEOTIDE SEQUENCE [LARGE SCALE GENOMIC DNA]</scope>
    <source>
        <strain evidence="5 6">CECT 8960</strain>
    </source>
</reference>
<keyword evidence="2 5" id="KW-0238">DNA-binding</keyword>
<name>A0A7W7Q4G1_9PSEU</name>
<proteinExistence type="predicted"/>
<gene>
    <name evidence="5" type="ORF">FHR82_002979</name>
</gene>
<dbReference type="InterPro" id="IPR036388">
    <property type="entry name" value="WH-like_DNA-bd_sf"/>
</dbReference>
<evidence type="ECO:0000313" key="5">
    <source>
        <dbReference type="EMBL" id="MBB4906759.1"/>
    </source>
</evidence>
<keyword evidence="1" id="KW-0805">Transcription regulation</keyword>